<evidence type="ECO:0000256" key="1">
    <source>
        <dbReference type="SAM" id="MobiDB-lite"/>
    </source>
</evidence>
<gene>
    <name evidence="3" type="ORF">SIL82_05115</name>
</gene>
<protein>
    <submittedName>
        <fullName evidence="3">Uncharacterized protein</fullName>
    </submittedName>
</protein>
<organism evidence="3 4">
    <name type="scientific">Sphingomonas echinoides</name>
    <dbReference type="NCBI Taxonomy" id="59803"/>
    <lineage>
        <taxon>Bacteria</taxon>
        <taxon>Pseudomonadati</taxon>
        <taxon>Pseudomonadota</taxon>
        <taxon>Alphaproteobacteria</taxon>
        <taxon>Sphingomonadales</taxon>
        <taxon>Sphingomonadaceae</taxon>
        <taxon>Sphingomonas</taxon>
    </lineage>
</organism>
<keyword evidence="2" id="KW-0472">Membrane</keyword>
<dbReference type="EMBL" id="JAWXXV010000001">
    <property type="protein sequence ID" value="MDX5983632.1"/>
    <property type="molecule type" value="Genomic_DNA"/>
</dbReference>
<keyword evidence="4" id="KW-1185">Reference proteome</keyword>
<feature type="region of interest" description="Disordered" evidence="1">
    <location>
        <begin position="1"/>
        <end position="21"/>
    </location>
</feature>
<evidence type="ECO:0000313" key="4">
    <source>
        <dbReference type="Proteomes" id="UP001279660"/>
    </source>
</evidence>
<comment type="caution">
    <text evidence="3">The sequence shown here is derived from an EMBL/GenBank/DDBJ whole genome shotgun (WGS) entry which is preliminary data.</text>
</comment>
<reference evidence="3 4" key="1">
    <citation type="submission" date="2023-11" db="EMBL/GenBank/DDBJ databases">
        <title>MicrobeMod: A computational toolkit for identifying prokaryotic methylation and restriction-modification with nanopore sequencing.</title>
        <authorList>
            <person name="Crits-Christoph A."/>
            <person name="Kang S.C."/>
            <person name="Lee H."/>
            <person name="Ostrov N."/>
        </authorList>
    </citation>
    <scope>NUCLEOTIDE SEQUENCE [LARGE SCALE GENOMIC DNA]</scope>
    <source>
        <strain evidence="3 4">ATCC 14820</strain>
    </source>
</reference>
<accession>A0ABU4PKF2</accession>
<dbReference type="RefSeq" id="WP_010404718.1">
    <property type="nucleotide sequence ID" value="NZ_JAWXXV010000001.1"/>
</dbReference>
<evidence type="ECO:0000313" key="3">
    <source>
        <dbReference type="EMBL" id="MDX5983632.1"/>
    </source>
</evidence>
<dbReference type="Proteomes" id="UP001279660">
    <property type="component" value="Unassembled WGS sequence"/>
</dbReference>
<feature type="transmembrane region" description="Helical" evidence="2">
    <location>
        <begin position="30"/>
        <end position="60"/>
    </location>
</feature>
<sequence length="62" mass="7011">MFVDFQNGWPPPERWEAEPKPLPNQRRESIAAWIIGFNLVMLLVGPLAGVTLFDAIIAALRH</sequence>
<keyword evidence="2" id="KW-0812">Transmembrane</keyword>
<proteinExistence type="predicted"/>
<keyword evidence="2" id="KW-1133">Transmembrane helix</keyword>
<name>A0ABU4PKF2_9SPHN</name>
<evidence type="ECO:0000256" key="2">
    <source>
        <dbReference type="SAM" id="Phobius"/>
    </source>
</evidence>